<dbReference type="PANTHER" id="PTHR45947">
    <property type="entry name" value="SULFOQUINOVOSYL TRANSFERASE SQD2"/>
    <property type="match status" value="1"/>
</dbReference>
<evidence type="ECO:0000313" key="4">
    <source>
        <dbReference type="Proteomes" id="UP000034749"/>
    </source>
</evidence>
<evidence type="ECO:0000313" key="3">
    <source>
        <dbReference type="EMBL" id="KKR79561.1"/>
    </source>
</evidence>
<comment type="caution">
    <text evidence="3">The sequence shown here is derived from an EMBL/GenBank/DDBJ whole genome shotgun (WGS) entry which is preliminary data.</text>
</comment>
<dbReference type="Pfam" id="PF00534">
    <property type="entry name" value="Glycos_transf_1"/>
    <property type="match status" value="1"/>
</dbReference>
<protein>
    <submittedName>
        <fullName evidence="3">Glycosyl transferase group 1</fullName>
    </submittedName>
</protein>
<dbReference type="Proteomes" id="UP000034749">
    <property type="component" value="Unassembled WGS sequence"/>
</dbReference>
<keyword evidence="3" id="KW-0808">Transferase</keyword>
<dbReference type="CDD" id="cd03808">
    <property type="entry name" value="GT4_CapM-like"/>
    <property type="match status" value="1"/>
</dbReference>
<evidence type="ECO:0000259" key="1">
    <source>
        <dbReference type="Pfam" id="PF00534"/>
    </source>
</evidence>
<reference evidence="3 4" key="1">
    <citation type="journal article" date="2015" name="Nature">
        <title>rRNA introns, odd ribosomes, and small enigmatic genomes across a large radiation of phyla.</title>
        <authorList>
            <person name="Brown C.T."/>
            <person name="Hug L.A."/>
            <person name="Thomas B.C."/>
            <person name="Sharon I."/>
            <person name="Castelle C.J."/>
            <person name="Singh A."/>
            <person name="Wilkins M.J."/>
            <person name="Williams K.H."/>
            <person name="Banfield J.F."/>
        </authorList>
    </citation>
    <scope>NUCLEOTIDE SEQUENCE [LARGE SCALE GENOMIC DNA]</scope>
</reference>
<proteinExistence type="predicted"/>
<dbReference type="PATRIC" id="fig|1618734.3.peg.266"/>
<dbReference type="InterPro" id="IPR028098">
    <property type="entry name" value="Glyco_trans_4-like_N"/>
</dbReference>
<dbReference type="Gene3D" id="3.40.50.2000">
    <property type="entry name" value="Glycogen Phosphorylase B"/>
    <property type="match status" value="2"/>
</dbReference>
<dbReference type="AlphaFoldDB" id="A0A0G0TXH9"/>
<dbReference type="InterPro" id="IPR001296">
    <property type="entry name" value="Glyco_trans_1"/>
</dbReference>
<accession>A0A0G0TXH9</accession>
<evidence type="ECO:0000259" key="2">
    <source>
        <dbReference type="Pfam" id="PF13439"/>
    </source>
</evidence>
<dbReference type="InterPro" id="IPR050194">
    <property type="entry name" value="Glycosyltransferase_grp1"/>
</dbReference>
<dbReference type="EMBL" id="LBZW01000006">
    <property type="protein sequence ID" value="KKR79561.1"/>
    <property type="molecule type" value="Genomic_DNA"/>
</dbReference>
<organism evidence="3 4">
    <name type="scientific">Candidatus Nomurabacteria bacterium GW2011_GWA2_40_9</name>
    <dbReference type="NCBI Taxonomy" id="1618734"/>
    <lineage>
        <taxon>Bacteria</taxon>
        <taxon>Candidatus Nomuraibacteriota</taxon>
    </lineage>
</organism>
<dbReference type="PANTHER" id="PTHR45947:SF3">
    <property type="entry name" value="SULFOQUINOVOSYL TRANSFERASE SQD2"/>
    <property type="match status" value="1"/>
</dbReference>
<dbReference type="Pfam" id="PF13439">
    <property type="entry name" value="Glyco_transf_4"/>
    <property type="match status" value="1"/>
</dbReference>
<gene>
    <name evidence="3" type="ORF">UU24_C0006G0055</name>
</gene>
<sequence length="391" mass="44598">MEHKPIKIVRIFSRLNIGGPSLQVTLLSEHLSPPYETILVTGNVDQKEGDMSYLLRTSKKYRHVFIPELGRNVQIWKDFIAFVKIVKLLIQEKPDIVHTHTAKAGVLGRLAAIITRVPIRVHTFHGHVFKGYFNPFKTWIILQVEKILAYFTTGIVAISTRQKEDLVNKYKIASKHKVFVIPLGFDLSHFVGTHQDNIELKKRLNLPLNKYLIGIVGRLTPIKNHGLFLKIAKKLIQIRQDVHFVIVGNGECYREIQDEICNGELLAHCSLLGWQKELKPIYEVLDIVCLTSLNEGTPVSLIEAQACGKVVIASDVGGVRDVVLSENGYVIPLQNEDEFVQKIIYLLDHSDMRQKMGKTGQKFVFENFGKEKLLINIDELYNHLVNERKRA</sequence>
<feature type="domain" description="Glycosyl transferase family 1" evidence="1">
    <location>
        <begin position="198"/>
        <end position="362"/>
    </location>
</feature>
<dbReference type="GO" id="GO:0016758">
    <property type="term" value="F:hexosyltransferase activity"/>
    <property type="evidence" value="ECO:0007669"/>
    <property type="project" value="TreeGrafter"/>
</dbReference>
<name>A0A0G0TXH9_9BACT</name>
<dbReference type="SUPFAM" id="SSF53756">
    <property type="entry name" value="UDP-Glycosyltransferase/glycogen phosphorylase"/>
    <property type="match status" value="1"/>
</dbReference>
<feature type="domain" description="Glycosyltransferase subfamily 4-like N-terminal" evidence="2">
    <location>
        <begin position="17"/>
        <end position="188"/>
    </location>
</feature>